<organism evidence="2 3">
    <name type="scientific">Roseivivax lentus</name>
    <dbReference type="NCBI Taxonomy" id="633194"/>
    <lineage>
        <taxon>Bacteria</taxon>
        <taxon>Pseudomonadati</taxon>
        <taxon>Pseudomonadota</taxon>
        <taxon>Alphaproteobacteria</taxon>
        <taxon>Rhodobacterales</taxon>
        <taxon>Roseobacteraceae</taxon>
        <taxon>Roseivivax</taxon>
    </lineage>
</organism>
<evidence type="ECO:0000313" key="2">
    <source>
        <dbReference type="EMBL" id="SIT15363.1"/>
    </source>
</evidence>
<dbReference type="OrthoDB" id="367683at2"/>
<dbReference type="Gene3D" id="3.40.50.720">
    <property type="entry name" value="NAD(P)-binding Rossmann-like Domain"/>
    <property type="match status" value="1"/>
</dbReference>
<proteinExistence type="predicted"/>
<name>A0A1N7PXJ3_9RHOB</name>
<dbReference type="Proteomes" id="UP000186684">
    <property type="component" value="Unassembled WGS sequence"/>
</dbReference>
<dbReference type="InterPro" id="IPR036291">
    <property type="entry name" value="NAD(P)-bd_dom_sf"/>
</dbReference>
<dbReference type="STRING" id="633194.SAMN05421759_12214"/>
<evidence type="ECO:0000259" key="1">
    <source>
        <dbReference type="Pfam" id="PF01370"/>
    </source>
</evidence>
<dbReference type="SUPFAM" id="SSF51735">
    <property type="entry name" value="NAD(P)-binding Rossmann-fold domains"/>
    <property type="match status" value="1"/>
</dbReference>
<reference evidence="3" key="1">
    <citation type="submission" date="2017-01" db="EMBL/GenBank/DDBJ databases">
        <authorList>
            <person name="Varghese N."/>
            <person name="Submissions S."/>
        </authorList>
    </citation>
    <scope>NUCLEOTIDE SEQUENCE [LARGE SCALE GENOMIC DNA]</scope>
    <source>
        <strain evidence="3">DSM 29430</strain>
    </source>
</reference>
<dbReference type="InterPro" id="IPR001509">
    <property type="entry name" value="Epimerase_deHydtase"/>
</dbReference>
<accession>A0A1N7PXJ3</accession>
<feature type="domain" description="NAD-dependent epimerase/dehydratase" evidence="1">
    <location>
        <begin position="3"/>
        <end position="228"/>
    </location>
</feature>
<dbReference type="PANTHER" id="PTHR43245">
    <property type="entry name" value="BIFUNCTIONAL POLYMYXIN RESISTANCE PROTEIN ARNA"/>
    <property type="match status" value="1"/>
</dbReference>
<gene>
    <name evidence="2" type="ORF">SAMN05421759_12214</name>
</gene>
<protein>
    <submittedName>
        <fullName evidence="2">Nucleoside-diphosphate-sugar epimerase</fullName>
    </submittedName>
</protein>
<keyword evidence="3" id="KW-1185">Reference proteome</keyword>
<dbReference type="EMBL" id="FTOQ01000022">
    <property type="protein sequence ID" value="SIT15363.1"/>
    <property type="molecule type" value="Genomic_DNA"/>
</dbReference>
<dbReference type="Pfam" id="PF01370">
    <property type="entry name" value="Epimerase"/>
    <property type="match status" value="1"/>
</dbReference>
<dbReference type="InterPro" id="IPR050177">
    <property type="entry name" value="Lipid_A_modif_metabolic_enz"/>
</dbReference>
<dbReference type="AlphaFoldDB" id="A0A1N7PXJ3"/>
<sequence>MKVLVTGPTGAVGQYVLEALMRTDHDVRVFTLPDSMHRINYRDRIEMVPGDLADRDALDEALDGIELVFHTALISPPPAIDPDMLEHVNARGTRNLVKACRGAVSRFVMVSSNNVYVPHRMPNLWPLTDDAQREAHGNPSQQALGESLIRAEDAVFEAAETGAFDFAMLRPSIISGRKSPFVDNLVTQLIRNPEAADGLRRMWDTMQWTHGTDIGTAALLAADHPDLRNQSILVAGEEPITAYDVLSLMWEIMNVGREDNPYAELAARHNVGVPKFYPAKLRAAGWRPRMTAKNCIQEILGRLEFYASTSVNFPAYMPVE</sequence>
<evidence type="ECO:0000313" key="3">
    <source>
        <dbReference type="Proteomes" id="UP000186684"/>
    </source>
</evidence>